<evidence type="ECO:0000256" key="1">
    <source>
        <dbReference type="ARBA" id="ARBA00006484"/>
    </source>
</evidence>
<organism evidence="2">
    <name type="scientific">Lygus hesperus</name>
    <name type="common">Western plant bug</name>
    <dbReference type="NCBI Taxonomy" id="30085"/>
    <lineage>
        <taxon>Eukaryota</taxon>
        <taxon>Metazoa</taxon>
        <taxon>Ecdysozoa</taxon>
        <taxon>Arthropoda</taxon>
        <taxon>Hexapoda</taxon>
        <taxon>Insecta</taxon>
        <taxon>Pterygota</taxon>
        <taxon>Neoptera</taxon>
        <taxon>Paraneoptera</taxon>
        <taxon>Hemiptera</taxon>
        <taxon>Heteroptera</taxon>
        <taxon>Panheteroptera</taxon>
        <taxon>Cimicomorpha</taxon>
        <taxon>Miridae</taxon>
        <taxon>Mirini</taxon>
        <taxon>Lygus</taxon>
    </lineage>
</organism>
<dbReference type="InterPro" id="IPR002347">
    <property type="entry name" value="SDR_fam"/>
</dbReference>
<dbReference type="EMBL" id="GBHO01003177">
    <property type="protein sequence ID" value="JAG40427.1"/>
    <property type="molecule type" value="Transcribed_RNA"/>
</dbReference>
<reference evidence="2" key="2">
    <citation type="submission" date="2014-07" db="EMBL/GenBank/DDBJ databases">
        <authorList>
            <person name="Hull J."/>
        </authorList>
    </citation>
    <scope>NUCLEOTIDE SEQUENCE</scope>
</reference>
<gene>
    <name evidence="2" type="ORF">CM83_63181</name>
    <name evidence="3" type="ORF">CM83_63188</name>
</gene>
<dbReference type="SUPFAM" id="SSF51735">
    <property type="entry name" value="NAD(P)-binding Rossmann-fold domains"/>
    <property type="match status" value="1"/>
</dbReference>
<reference evidence="2" key="1">
    <citation type="journal article" date="2014" name="PLoS ONE">
        <title>Transcriptome-Based Identification of ABC Transporters in the Western Tarnished Plant Bug Lygus hesperus.</title>
        <authorList>
            <person name="Hull J.J."/>
            <person name="Chaney K."/>
            <person name="Geib S.M."/>
            <person name="Fabrick J.A."/>
            <person name="Brent C.S."/>
            <person name="Walsh D."/>
            <person name="Lavine L.C."/>
        </authorList>
    </citation>
    <scope>NUCLEOTIDE SEQUENCE</scope>
</reference>
<evidence type="ECO:0008006" key="4">
    <source>
        <dbReference type="Google" id="ProtNLM"/>
    </source>
</evidence>
<dbReference type="NCBIfam" id="NF005559">
    <property type="entry name" value="PRK07231.1"/>
    <property type="match status" value="1"/>
</dbReference>
<dbReference type="EMBL" id="GBHO01003174">
    <property type="protein sequence ID" value="JAG40430.1"/>
    <property type="molecule type" value="Transcribed_RNA"/>
</dbReference>
<dbReference type="PANTHER" id="PTHR43943:SF2">
    <property type="entry name" value="DEHYDROGENASE_REDUCTASE 4"/>
    <property type="match status" value="1"/>
</dbReference>
<dbReference type="PRINTS" id="PR00080">
    <property type="entry name" value="SDRFAMILY"/>
</dbReference>
<protein>
    <recommendedName>
        <fullName evidence="4">Dehydrogenase/reductase SDR family member 4</fullName>
    </recommendedName>
</protein>
<name>A0A0A9Z575_LYGHE</name>
<evidence type="ECO:0000313" key="2">
    <source>
        <dbReference type="EMBL" id="JAG40427.1"/>
    </source>
</evidence>
<dbReference type="Pfam" id="PF13561">
    <property type="entry name" value="adh_short_C2"/>
    <property type="match status" value="1"/>
</dbReference>
<dbReference type="PRINTS" id="PR00081">
    <property type="entry name" value="GDHRDH"/>
</dbReference>
<evidence type="ECO:0000313" key="3">
    <source>
        <dbReference type="EMBL" id="JAG40430.1"/>
    </source>
</evidence>
<dbReference type="InterPro" id="IPR036291">
    <property type="entry name" value="NAD(P)-bd_dom_sf"/>
</dbReference>
<proteinExistence type="inferred from homology"/>
<sequence>MSLLNAGGRQGVRTMSSLCRRLQGKVAVVTASTDGIGYSIAERLLDEGASVVVSSRKADNVAKAVERLTPRGRVAGVVCHVGKRDDRVALLKTAEEKFGGIDILVSNAAVNPSVGGVTETSDEAWDKIFDINVKSAFTLTKEVKPYLSRRGGGSIVYVSSITGFVPQQLLGAYSVSKTALLGLTKACAEELATENVRVNCVAPGIIKTNFSSALHTSEMVSEPLLMTVAMHRFGRCEEVAGVVAFLVSEDASYVTGETVVCSGGMPSRL</sequence>
<dbReference type="PANTHER" id="PTHR43943">
    <property type="entry name" value="DEHYDROGENASE/REDUCTASE (SDR FAMILY) MEMBER 4"/>
    <property type="match status" value="1"/>
</dbReference>
<dbReference type="FunFam" id="3.40.50.720:FF:000084">
    <property type="entry name" value="Short-chain dehydrogenase reductase"/>
    <property type="match status" value="1"/>
</dbReference>
<accession>A0A0A9Z575</accession>
<dbReference type="GO" id="GO:0004090">
    <property type="term" value="F:carbonyl reductase (NADPH) activity"/>
    <property type="evidence" value="ECO:0007669"/>
    <property type="project" value="TreeGrafter"/>
</dbReference>
<dbReference type="Gene3D" id="3.40.50.720">
    <property type="entry name" value="NAD(P)-binding Rossmann-like Domain"/>
    <property type="match status" value="1"/>
</dbReference>
<comment type="similarity">
    <text evidence="1">Belongs to the short-chain dehydrogenases/reductases (SDR) family.</text>
</comment>
<dbReference type="AlphaFoldDB" id="A0A0A9Z575"/>